<sequence length="221" mass="22231">MSAHVALEEDVILVAASGLAREIIAAAPHGIRFRGVLDDDRSKLGSHLGGVPVIGGLEKAAQRGSAKLAVCAGKGESRRGLVNRLGEFGVTDADYATLVAPGIRIPADCAVGVGSILLPGVVVTANAFIGRHVVVMPNVTITHDDEIADFATLCAGVSLGGTVSIGEAAYLGMNSSVRENTRVGAGAVLGMGAALLADLPQGETWVGVPAKPVGIRAGDPA</sequence>
<dbReference type="Gene3D" id="3.40.50.20">
    <property type="match status" value="1"/>
</dbReference>
<dbReference type="EMBL" id="BAABBW010000001">
    <property type="protein sequence ID" value="GAA4167258.1"/>
    <property type="molecule type" value="Genomic_DNA"/>
</dbReference>
<dbReference type="CDD" id="cd03360">
    <property type="entry name" value="LbH_AT_putative"/>
    <property type="match status" value="1"/>
</dbReference>
<name>A0ABP7ZPG9_9MICO</name>
<keyword evidence="2" id="KW-1185">Reference proteome</keyword>
<evidence type="ECO:0000313" key="2">
    <source>
        <dbReference type="Proteomes" id="UP001501079"/>
    </source>
</evidence>
<dbReference type="InterPro" id="IPR020019">
    <property type="entry name" value="AcTrfase_PglD-like"/>
</dbReference>
<dbReference type="PANTHER" id="PTHR43300:SF7">
    <property type="entry name" value="UDP-N-ACETYLBACILLOSAMINE N-ACETYLTRANSFERASE"/>
    <property type="match status" value="1"/>
</dbReference>
<dbReference type="InterPro" id="IPR050179">
    <property type="entry name" value="Trans_hexapeptide_repeat"/>
</dbReference>
<dbReference type="SUPFAM" id="SSF51161">
    <property type="entry name" value="Trimeric LpxA-like enzymes"/>
    <property type="match status" value="1"/>
</dbReference>
<dbReference type="Proteomes" id="UP001501079">
    <property type="component" value="Unassembled WGS sequence"/>
</dbReference>
<reference evidence="2" key="1">
    <citation type="journal article" date="2019" name="Int. J. Syst. Evol. Microbiol.">
        <title>The Global Catalogue of Microorganisms (GCM) 10K type strain sequencing project: providing services to taxonomists for standard genome sequencing and annotation.</title>
        <authorList>
            <consortium name="The Broad Institute Genomics Platform"/>
            <consortium name="The Broad Institute Genome Sequencing Center for Infectious Disease"/>
            <person name="Wu L."/>
            <person name="Ma J."/>
        </authorList>
    </citation>
    <scope>NUCLEOTIDE SEQUENCE [LARGE SCALE GENOMIC DNA]</scope>
    <source>
        <strain evidence="2">JCM 17591</strain>
    </source>
</reference>
<comment type="caution">
    <text evidence="1">The sequence shown here is derived from an EMBL/GenBank/DDBJ whole genome shotgun (WGS) entry which is preliminary data.</text>
</comment>
<evidence type="ECO:0000313" key="1">
    <source>
        <dbReference type="EMBL" id="GAA4167258.1"/>
    </source>
</evidence>
<dbReference type="Gene3D" id="2.160.10.10">
    <property type="entry name" value="Hexapeptide repeat proteins"/>
    <property type="match status" value="1"/>
</dbReference>
<dbReference type="PANTHER" id="PTHR43300">
    <property type="entry name" value="ACETYLTRANSFERASE"/>
    <property type="match status" value="1"/>
</dbReference>
<protein>
    <submittedName>
        <fullName evidence="1">Acetyltransferase</fullName>
    </submittedName>
</protein>
<organism evidence="1 2">
    <name type="scientific">Gryllotalpicola koreensis</name>
    <dbReference type="NCBI Taxonomy" id="993086"/>
    <lineage>
        <taxon>Bacteria</taxon>
        <taxon>Bacillati</taxon>
        <taxon>Actinomycetota</taxon>
        <taxon>Actinomycetes</taxon>
        <taxon>Micrococcales</taxon>
        <taxon>Microbacteriaceae</taxon>
        <taxon>Gryllotalpicola</taxon>
    </lineage>
</organism>
<proteinExistence type="predicted"/>
<dbReference type="RefSeq" id="WP_344751230.1">
    <property type="nucleotide sequence ID" value="NZ_BAABBW010000001.1"/>
</dbReference>
<dbReference type="InterPro" id="IPR011004">
    <property type="entry name" value="Trimer_LpxA-like_sf"/>
</dbReference>
<gene>
    <name evidence="1" type="ORF">GCM10022287_00490</name>
</gene>
<accession>A0ABP7ZPG9</accession>